<feature type="binding site" evidence="9 13">
    <location>
        <position position="484"/>
    </location>
    <ligand>
        <name>Mn(2+)</name>
        <dbReference type="ChEBI" id="CHEBI:29035"/>
        <label>1</label>
    </ligand>
</feature>
<comment type="pathway">
    <text evidence="3 9">Carbohydrate degradation; glycolysis; pyruvate from D-glyceraldehyde 3-phosphate: step 3/5.</text>
</comment>
<evidence type="ECO:0000256" key="10">
    <source>
        <dbReference type="NCBIfam" id="TIGR01307"/>
    </source>
</evidence>
<dbReference type="AlphaFoldDB" id="A0A0P6YZB3"/>
<feature type="binding site" evidence="9 13">
    <location>
        <position position="63"/>
    </location>
    <ligand>
        <name>Mn(2+)</name>
        <dbReference type="ChEBI" id="CHEBI:29035"/>
        <label>2</label>
    </ligand>
</feature>
<dbReference type="InterPro" id="IPR036646">
    <property type="entry name" value="PGAM_B_sf"/>
</dbReference>
<accession>A0A0P6YZB3</accession>
<evidence type="ECO:0000256" key="6">
    <source>
        <dbReference type="ARBA" id="ARBA00023152"/>
    </source>
</evidence>
<evidence type="ECO:0000259" key="14">
    <source>
        <dbReference type="Pfam" id="PF01676"/>
    </source>
</evidence>
<dbReference type="Pfam" id="PF01676">
    <property type="entry name" value="Metalloenzyme"/>
    <property type="match status" value="1"/>
</dbReference>
<evidence type="ECO:0000256" key="4">
    <source>
        <dbReference type="ARBA" id="ARBA00008819"/>
    </source>
</evidence>
<evidence type="ECO:0000256" key="7">
    <source>
        <dbReference type="ARBA" id="ARBA00023211"/>
    </source>
</evidence>
<protein>
    <recommendedName>
        <fullName evidence="9 10">2,3-bisphosphoglycerate-independent phosphoglycerate mutase</fullName>
        <shortName evidence="9">BPG-independent PGAM</shortName>
        <shortName evidence="9">Phosphoglyceromutase</shortName>
        <shortName evidence="9">iPGM</shortName>
        <ecNumber evidence="9 10">5.4.2.12</ecNumber>
    </recommendedName>
</protein>
<keyword evidence="5 9" id="KW-0479">Metal-binding</keyword>
<dbReference type="EC" id="5.4.2.12" evidence="9 10"/>
<dbReference type="SUPFAM" id="SSF64158">
    <property type="entry name" value="2,3-Bisphosphoglycerate-independent phosphoglycerate mutase, substrate-binding domain"/>
    <property type="match status" value="1"/>
</dbReference>
<dbReference type="EMBL" id="LGKP01000011">
    <property type="protein sequence ID" value="KPL90561.1"/>
    <property type="molecule type" value="Genomic_DNA"/>
</dbReference>
<dbReference type="Gene3D" id="3.40.1450.10">
    <property type="entry name" value="BPG-independent phosphoglycerate mutase, domain B"/>
    <property type="match status" value="1"/>
</dbReference>
<dbReference type="GO" id="GO:0006007">
    <property type="term" value="P:glucose catabolic process"/>
    <property type="evidence" value="ECO:0007669"/>
    <property type="project" value="InterPro"/>
</dbReference>
<evidence type="ECO:0000256" key="9">
    <source>
        <dbReference type="HAMAP-Rule" id="MF_01038"/>
    </source>
</evidence>
<comment type="function">
    <text evidence="2 9">Catalyzes the interconversion of 2-phosphoglycerate and 3-phosphoglycerate.</text>
</comment>
<feature type="binding site" evidence="9 13">
    <location>
        <position position="428"/>
    </location>
    <ligand>
        <name>Mn(2+)</name>
        <dbReference type="ChEBI" id="CHEBI:29035"/>
        <label>1</label>
    </ligand>
</feature>
<dbReference type="SUPFAM" id="SSF53649">
    <property type="entry name" value="Alkaline phosphatase-like"/>
    <property type="match status" value="1"/>
</dbReference>
<feature type="binding site" evidence="9 13">
    <location>
        <position position="465"/>
    </location>
    <ligand>
        <name>Mn(2+)</name>
        <dbReference type="ChEBI" id="CHEBI:29035"/>
        <label>2</label>
    </ligand>
</feature>
<dbReference type="CDD" id="cd16010">
    <property type="entry name" value="iPGM"/>
    <property type="match status" value="1"/>
</dbReference>
<dbReference type="STRING" id="70996.SE18_05600"/>
<gene>
    <name evidence="9" type="primary">gpmI</name>
    <name evidence="16" type="ORF">SE18_05600</name>
</gene>
<feature type="binding site" evidence="9 13">
    <location>
        <position position="424"/>
    </location>
    <ligand>
        <name>Mn(2+)</name>
        <dbReference type="ChEBI" id="CHEBI:29035"/>
        <label>1</label>
    </ligand>
</feature>
<dbReference type="PATRIC" id="fig|70996.4.peg.5513"/>
<comment type="subunit">
    <text evidence="9">Monomer.</text>
</comment>
<evidence type="ECO:0000256" key="11">
    <source>
        <dbReference type="PIRSR" id="PIRSR001492-1"/>
    </source>
</evidence>
<feature type="binding site" evidence="9 13">
    <location>
        <position position="13"/>
    </location>
    <ligand>
        <name>Mn(2+)</name>
        <dbReference type="ChEBI" id="CHEBI:29035"/>
        <label>2</label>
    </ligand>
</feature>
<keyword evidence="6 9" id="KW-0324">Glycolysis</keyword>
<dbReference type="UniPathway" id="UPA00109">
    <property type="reaction ID" value="UER00186"/>
</dbReference>
<evidence type="ECO:0000256" key="13">
    <source>
        <dbReference type="PIRSR" id="PIRSR001492-3"/>
    </source>
</evidence>
<dbReference type="FunFam" id="3.40.1450.10:FF:000002">
    <property type="entry name" value="2,3-bisphosphoglycerate-independent phosphoglycerate mutase"/>
    <property type="match status" value="1"/>
</dbReference>
<feature type="active site" description="Phosphoserine intermediate" evidence="9 11">
    <location>
        <position position="63"/>
    </location>
</feature>
<dbReference type="NCBIfam" id="TIGR01307">
    <property type="entry name" value="pgm_bpd_ind"/>
    <property type="match status" value="1"/>
</dbReference>
<dbReference type="GO" id="GO:0005829">
    <property type="term" value="C:cytosol"/>
    <property type="evidence" value="ECO:0007669"/>
    <property type="project" value="TreeGrafter"/>
</dbReference>
<dbReference type="PIRSF" id="PIRSF001492">
    <property type="entry name" value="IPGAM"/>
    <property type="match status" value="1"/>
</dbReference>
<comment type="cofactor">
    <cofactor evidence="9">
        <name>Mn(2+)</name>
        <dbReference type="ChEBI" id="CHEBI:29035"/>
    </cofactor>
    <text evidence="9">Binds 2 manganese ions per subunit.</text>
</comment>
<proteinExistence type="inferred from homology"/>
<keyword evidence="7 9" id="KW-0464">Manganese</keyword>
<dbReference type="Pfam" id="PF06415">
    <property type="entry name" value="iPGM_N"/>
    <property type="match status" value="1"/>
</dbReference>
<feature type="binding site" evidence="9 12">
    <location>
        <position position="357"/>
    </location>
    <ligand>
        <name>substrate</name>
    </ligand>
</feature>
<feature type="binding site" evidence="9 12">
    <location>
        <position position="124"/>
    </location>
    <ligand>
        <name>substrate</name>
    </ligand>
</feature>
<name>A0A0P6YZB3_9CHLR</name>
<dbReference type="Gene3D" id="3.40.720.10">
    <property type="entry name" value="Alkaline Phosphatase, subunit A"/>
    <property type="match status" value="1"/>
</dbReference>
<evidence type="ECO:0000313" key="16">
    <source>
        <dbReference type="EMBL" id="KPL90561.1"/>
    </source>
</evidence>
<feature type="binding site" evidence="9 12">
    <location>
        <begin position="263"/>
        <end position="266"/>
    </location>
    <ligand>
        <name>substrate</name>
    </ligand>
</feature>
<dbReference type="HAMAP" id="MF_01038">
    <property type="entry name" value="GpmI"/>
    <property type="match status" value="1"/>
</dbReference>
<evidence type="ECO:0000256" key="2">
    <source>
        <dbReference type="ARBA" id="ARBA00002315"/>
    </source>
</evidence>
<organism evidence="16 17">
    <name type="scientific">Herpetosiphon geysericola</name>
    <dbReference type="NCBI Taxonomy" id="70996"/>
    <lineage>
        <taxon>Bacteria</taxon>
        <taxon>Bacillati</taxon>
        <taxon>Chloroflexota</taxon>
        <taxon>Chloroflexia</taxon>
        <taxon>Herpetosiphonales</taxon>
        <taxon>Herpetosiphonaceae</taxon>
        <taxon>Herpetosiphon</taxon>
    </lineage>
</organism>
<evidence type="ECO:0000256" key="5">
    <source>
        <dbReference type="ARBA" id="ARBA00022723"/>
    </source>
</evidence>
<evidence type="ECO:0000256" key="12">
    <source>
        <dbReference type="PIRSR" id="PIRSR001492-2"/>
    </source>
</evidence>
<dbReference type="RefSeq" id="WP_054533444.1">
    <property type="nucleotide sequence ID" value="NZ_LGKP01000011.1"/>
</dbReference>
<keyword evidence="17" id="KW-1185">Reference proteome</keyword>
<dbReference type="InterPro" id="IPR005995">
    <property type="entry name" value="Pgm_bpd_ind"/>
</dbReference>
<dbReference type="InterPro" id="IPR006124">
    <property type="entry name" value="Metalloenzyme"/>
</dbReference>
<evidence type="ECO:0000259" key="15">
    <source>
        <dbReference type="Pfam" id="PF06415"/>
    </source>
</evidence>
<dbReference type="OrthoDB" id="9800863at2"/>
<evidence type="ECO:0000313" key="17">
    <source>
        <dbReference type="Proteomes" id="UP000050277"/>
    </source>
</evidence>
<comment type="catalytic activity">
    <reaction evidence="1 9">
        <text>(2R)-2-phosphoglycerate = (2R)-3-phosphoglycerate</text>
        <dbReference type="Rhea" id="RHEA:15901"/>
        <dbReference type="ChEBI" id="CHEBI:58272"/>
        <dbReference type="ChEBI" id="CHEBI:58289"/>
        <dbReference type="EC" id="5.4.2.12"/>
    </reaction>
</comment>
<feature type="domain" description="Metalloenzyme" evidence="14">
    <location>
        <begin position="6"/>
        <end position="528"/>
    </location>
</feature>
<sequence>MTTPRPVLLAIMDGWGLAPAGPGNGVSLANTPNVDHWMATCPTTQLHASGLDVGLPEGQIGNSEVGHLNIGAGLVVYQDSTRISESIKAGEFFENPAFLEAVQLVKERGTNMHLIGLIGRGGVHAYDIHLAALLQLMAQQGVSNTYIHAFMDGRDTLPQSGLGYMRELQQTIAQIGVGQVASVIGRYFAMDRDKRWERVGAAYAAMVEGVGHFASDPISAIEQSYLRDARGDEFIEATVITDAAGVALPRISAGDVVICFNFRADRVRQITRALMQPDVNTMVQEWYANQAEQGLQLPTSIWQRPEQLANLHYVTMTQYDATFPYAIAYPPHYITEPLAKVIADAGKRQYHSAETEKYPHVTFFLNGRREEPFEGEDRVMAASPKVATYDLQPEMSAEEVAAKLFDAVNSQVYDFFVVNFANPDMVGHTGVIPAVIKACETVDRCLGQVVPAVVAQGGAAILIADHGNAEQMIDPQTGGPHTAHTTNLVPCILVADPASGLTREHISLRTGGRLADLAPTIIDLLGLAKPEAMTGTTLIEPK</sequence>
<reference evidence="16 17" key="1">
    <citation type="submission" date="2015-07" db="EMBL/GenBank/DDBJ databases">
        <title>Whole genome sequence of Herpetosiphon geysericola DSM 7119.</title>
        <authorList>
            <person name="Hemp J."/>
            <person name="Ward L.M."/>
            <person name="Pace L.A."/>
            <person name="Fischer W.W."/>
        </authorList>
    </citation>
    <scope>NUCLEOTIDE SEQUENCE [LARGE SCALE GENOMIC DNA]</scope>
    <source>
        <strain evidence="16 17">DSM 7119</strain>
    </source>
</reference>
<comment type="caution">
    <text evidence="16">The sequence shown here is derived from an EMBL/GenBank/DDBJ whole genome shotgun (WGS) entry which is preliminary data.</text>
</comment>
<evidence type="ECO:0000256" key="3">
    <source>
        <dbReference type="ARBA" id="ARBA00004798"/>
    </source>
</evidence>
<dbReference type="GO" id="GO:0004619">
    <property type="term" value="F:phosphoglycerate mutase activity"/>
    <property type="evidence" value="ECO:0007669"/>
    <property type="project" value="UniProtKB-UniRule"/>
</dbReference>
<dbReference type="GO" id="GO:0030145">
    <property type="term" value="F:manganese ion binding"/>
    <property type="evidence" value="ECO:0007669"/>
    <property type="project" value="UniProtKB-UniRule"/>
</dbReference>
<feature type="binding site" evidence="9 12">
    <location>
        <position position="192"/>
    </location>
    <ligand>
        <name>substrate</name>
    </ligand>
</feature>
<evidence type="ECO:0000256" key="8">
    <source>
        <dbReference type="ARBA" id="ARBA00023235"/>
    </source>
</evidence>
<dbReference type="Proteomes" id="UP000050277">
    <property type="component" value="Unassembled WGS sequence"/>
</dbReference>
<dbReference type="PANTHER" id="PTHR31637:SF0">
    <property type="entry name" value="2,3-BISPHOSPHOGLYCERATE-INDEPENDENT PHOSPHOGLYCERATE MUTASE"/>
    <property type="match status" value="1"/>
</dbReference>
<keyword evidence="8 9" id="KW-0413">Isomerase</keyword>
<feature type="domain" description="BPG-independent PGAM N-terminal" evidence="15">
    <location>
        <begin position="83"/>
        <end position="320"/>
    </location>
</feature>
<dbReference type="InterPro" id="IPR011258">
    <property type="entry name" value="BPG-indep_PGM_N"/>
</dbReference>
<evidence type="ECO:0000256" key="1">
    <source>
        <dbReference type="ARBA" id="ARBA00000370"/>
    </source>
</evidence>
<dbReference type="InterPro" id="IPR017850">
    <property type="entry name" value="Alkaline_phosphatase_core_sf"/>
</dbReference>
<dbReference type="GO" id="GO:0006096">
    <property type="term" value="P:glycolytic process"/>
    <property type="evidence" value="ECO:0007669"/>
    <property type="project" value="UniProtKB-UniRule"/>
</dbReference>
<feature type="binding site" evidence="9 12">
    <location>
        <position position="186"/>
    </location>
    <ligand>
        <name>substrate</name>
    </ligand>
</feature>
<comment type="similarity">
    <text evidence="4 9">Belongs to the BPG-independent phosphoglycerate mutase family.</text>
</comment>
<feature type="binding site" evidence="9 13">
    <location>
        <position position="466"/>
    </location>
    <ligand>
        <name>Mn(2+)</name>
        <dbReference type="ChEBI" id="CHEBI:29035"/>
        <label>2</label>
    </ligand>
</feature>
<dbReference type="PANTHER" id="PTHR31637">
    <property type="entry name" value="2,3-BISPHOSPHOGLYCERATE-INDEPENDENT PHOSPHOGLYCERATE MUTASE"/>
    <property type="match status" value="1"/>
</dbReference>
<feature type="binding site" evidence="9 12">
    <location>
        <begin position="154"/>
        <end position="155"/>
    </location>
    <ligand>
        <name>substrate</name>
    </ligand>
</feature>